<evidence type="ECO:0000313" key="2">
    <source>
        <dbReference type="Proteomes" id="UP000002026"/>
    </source>
</evidence>
<dbReference type="eggNOG" id="ENOG5032DMQ">
    <property type="taxonomic scope" value="Bacteria"/>
</dbReference>
<name>C7N744_SLAHD</name>
<evidence type="ECO:0000313" key="1">
    <source>
        <dbReference type="EMBL" id="ACV22729.1"/>
    </source>
</evidence>
<accession>C7N744</accession>
<reference evidence="1 2" key="1">
    <citation type="journal article" date="2009" name="Stand. Genomic Sci.">
        <title>Complete genome sequence of Slackia heliotrinireducens type strain (RHS 1).</title>
        <authorList>
            <person name="Pukall R."/>
            <person name="Lapidus A."/>
            <person name="Nolan M."/>
            <person name="Copeland A."/>
            <person name="Glavina Del Rio T."/>
            <person name="Lucas S."/>
            <person name="Chen F."/>
            <person name="Tice H."/>
            <person name="Cheng J.F."/>
            <person name="Chertkov O."/>
            <person name="Bruce D."/>
            <person name="Goodwin L."/>
            <person name="Kuske C."/>
            <person name="Brettin T."/>
            <person name="Detter J.C."/>
            <person name="Han C."/>
            <person name="Pitluck S."/>
            <person name="Pati A."/>
            <person name="Mavrommatis K."/>
            <person name="Ivanova N."/>
            <person name="Ovchinnikova G."/>
            <person name="Chen A."/>
            <person name="Palaniappan K."/>
            <person name="Schneider S."/>
            <person name="Rohde M."/>
            <person name="Chain P."/>
            <person name="D'haeseleer P."/>
            <person name="Goker M."/>
            <person name="Bristow J."/>
            <person name="Eisen J.A."/>
            <person name="Markowitz V."/>
            <person name="Kyrpides N.C."/>
            <person name="Klenk H.P."/>
            <person name="Hugenholtz P."/>
        </authorList>
    </citation>
    <scope>NUCLEOTIDE SEQUENCE [LARGE SCALE GENOMIC DNA]</scope>
    <source>
        <strain evidence="2">ATCC 29202 / DSM 20476 / NCTC 11029 / RHS 1</strain>
    </source>
</reference>
<dbReference type="HOGENOM" id="CLU_2525762_0_0_11"/>
<dbReference type="RefSeq" id="WP_012798831.1">
    <property type="nucleotide sequence ID" value="NC_013165.1"/>
</dbReference>
<keyword evidence="2" id="KW-1185">Reference proteome</keyword>
<sequence length="84" mass="9299">MCTNGVNTAQFEQMLDQLDDHVALEYRWSHKLAHTAEDAGYENVSENLHRAQALLADVRALIDESKMALEDDAEAAASATVRLV</sequence>
<proteinExistence type="predicted"/>
<evidence type="ECO:0008006" key="3">
    <source>
        <dbReference type="Google" id="ProtNLM"/>
    </source>
</evidence>
<organism evidence="1 2">
    <name type="scientific">Slackia heliotrinireducens (strain ATCC 29202 / DSM 20476 / NCTC 11029 / RHS 1)</name>
    <name type="common">Peptococcus heliotrinreducens</name>
    <dbReference type="NCBI Taxonomy" id="471855"/>
    <lineage>
        <taxon>Bacteria</taxon>
        <taxon>Bacillati</taxon>
        <taxon>Actinomycetota</taxon>
        <taxon>Coriobacteriia</taxon>
        <taxon>Eggerthellales</taxon>
        <taxon>Eggerthellaceae</taxon>
        <taxon>Slackia</taxon>
    </lineage>
</organism>
<dbReference type="Proteomes" id="UP000002026">
    <property type="component" value="Chromosome"/>
</dbReference>
<gene>
    <name evidence="1" type="ordered locus">Shel_17100</name>
</gene>
<dbReference type="KEGG" id="shi:Shel_17100"/>
<protein>
    <recommendedName>
        <fullName evidence="3">Dynein gamma chain protein</fullName>
    </recommendedName>
</protein>
<dbReference type="AlphaFoldDB" id="C7N744"/>
<dbReference type="EMBL" id="CP001684">
    <property type="protein sequence ID" value="ACV22729.1"/>
    <property type="molecule type" value="Genomic_DNA"/>
</dbReference>